<keyword evidence="2" id="KW-0436">Ligase</keyword>
<dbReference type="Gene3D" id="3.30.590.10">
    <property type="entry name" value="Glutamine synthetase/guanido kinase, catalytic domain"/>
    <property type="match status" value="1"/>
</dbReference>
<dbReference type="PANTHER" id="PTHR43785:SF12">
    <property type="entry name" value="TYPE-1 GLUTAMINE SYNTHETASE 2"/>
    <property type="match status" value="1"/>
</dbReference>
<dbReference type="PROSITE" id="PS51987">
    <property type="entry name" value="GS_CATALYTIC"/>
    <property type="match status" value="1"/>
</dbReference>
<evidence type="ECO:0000256" key="3">
    <source>
        <dbReference type="PROSITE-ProRule" id="PRU01331"/>
    </source>
</evidence>
<comment type="similarity">
    <text evidence="1">Belongs to the glutamate synthase family.</text>
</comment>
<name>A0AA35TAP3_GEOBA</name>
<evidence type="ECO:0000256" key="2">
    <source>
        <dbReference type="ARBA" id="ARBA00022598"/>
    </source>
</evidence>
<organism evidence="6 7">
    <name type="scientific">Geodia barretti</name>
    <name type="common">Barrett's horny sponge</name>
    <dbReference type="NCBI Taxonomy" id="519541"/>
    <lineage>
        <taxon>Eukaryota</taxon>
        <taxon>Metazoa</taxon>
        <taxon>Porifera</taxon>
        <taxon>Demospongiae</taxon>
        <taxon>Heteroscleromorpha</taxon>
        <taxon>Tetractinellida</taxon>
        <taxon>Astrophorina</taxon>
        <taxon>Geodiidae</taxon>
        <taxon>Geodia</taxon>
    </lineage>
</organism>
<evidence type="ECO:0000259" key="5">
    <source>
        <dbReference type="PROSITE" id="PS51987"/>
    </source>
</evidence>
<dbReference type="CDD" id="cd02808">
    <property type="entry name" value="GltS_FMN"/>
    <property type="match status" value="1"/>
</dbReference>
<dbReference type="InterPro" id="IPR002932">
    <property type="entry name" value="Glu_synthdom"/>
</dbReference>
<accession>A0AA35TAP3</accession>
<dbReference type="GO" id="GO:0015930">
    <property type="term" value="F:glutamate synthase activity"/>
    <property type="evidence" value="ECO:0007669"/>
    <property type="project" value="InterPro"/>
</dbReference>
<sequence>MRPEARGARLTLERYCVARTTHTQPIGEHWPLTLRGFSRPHGRERQIAEVEARIEADDIRYLYCQFVSVTGRIMGKGIPAKHFGMIARKGFQLVYGSTANLFTDRHGNYIGYGPEARELVGIGEPETGREEEVDGGAFLTSDCRGNLRRLHAEFEAKHGLHLRAGCEPEMMWLKVDADGKPTVEGMTKPNCYHIDQFAELQPLIHKVIEYCEAMGLDMIQGDHEDAPGQLELNFNFDRAELTADRLTTYRQVCKQVGRELGAFPCFMPKPFMGVSANGCHHNISLWDADGNNKFMPEGDNPQMPGPVGLKAIGGILEHVQALTCLTSPTVNSYRRLWDTGFWAPVFADWGFQNRTTALRVSAPGRFEYRSVDSAVNPHLSFAGLLQAMDDGLDRSLDPGQPEERNIYEAMEAGKDVKKIPLNPRRRSRGPAQRREPIFTRAEVINDIHVKAELGRYRMRGFSIFKKIPHWDELVFLPGTLTRFVIEGYREKCDTSTVIGSRFAAKPLELEIPVYITGMSFGALSLEAKMALAKGASMAGTATCSGEGGMIPPERDLSTKWYYQVIQSRYGFNPHHLMLADAVEFFIGQGCKVGLGGHLMGQKVTEQVAEMRSLPAGIDQRSPARHPDWLGPDDLSLKIQEIRESHRLPGPHSAQAGICPGI</sequence>
<dbReference type="Proteomes" id="UP001174909">
    <property type="component" value="Unassembled WGS sequence"/>
</dbReference>
<dbReference type="GO" id="GO:0004356">
    <property type="term" value="F:glutamine synthetase activity"/>
    <property type="evidence" value="ECO:0007669"/>
    <property type="project" value="InterPro"/>
</dbReference>
<proteinExistence type="inferred from homology"/>
<dbReference type="Pfam" id="PF01645">
    <property type="entry name" value="Glu_synthase"/>
    <property type="match status" value="1"/>
</dbReference>
<evidence type="ECO:0000256" key="1">
    <source>
        <dbReference type="ARBA" id="ARBA00009716"/>
    </source>
</evidence>
<dbReference type="SUPFAM" id="SSF51395">
    <property type="entry name" value="FMN-linked oxidoreductases"/>
    <property type="match status" value="1"/>
</dbReference>
<dbReference type="InterPro" id="IPR014746">
    <property type="entry name" value="Gln_synth/guanido_kin_cat_dom"/>
</dbReference>
<feature type="domain" description="GS catalytic" evidence="5">
    <location>
        <begin position="143"/>
        <end position="515"/>
    </location>
</feature>
<dbReference type="SMART" id="SM01230">
    <property type="entry name" value="Gln-synt_C"/>
    <property type="match status" value="1"/>
</dbReference>
<dbReference type="EMBL" id="CASHTH010003359">
    <property type="protein sequence ID" value="CAI8043837.1"/>
    <property type="molecule type" value="Genomic_DNA"/>
</dbReference>
<dbReference type="SUPFAM" id="SSF55931">
    <property type="entry name" value="Glutamine synthetase/guanido kinase"/>
    <property type="match status" value="1"/>
</dbReference>
<dbReference type="Gene3D" id="3.20.20.70">
    <property type="entry name" value="Aldolase class I"/>
    <property type="match status" value="1"/>
</dbReference>
<comment type="caution">
    <text evidence="6">The sequence shown here is derived from an EMBL/GenBank/DDBJ whole genome shotgun (WGS) entry which is preliminary data.</text>
</comment>
<dbReference type="InterPro" id="IPR008146">
    <property type="entry name" value="Gln_synth_cat_dom"/>
</dbReference>
<dbReference type="InterPro" id="IPR013785">
    <property type="entry name" value="Aldolase_TIM"/>
</dbReference>
<evidence type="ECO:0000313" key="7">
    <source>
        <dbReference type="Proteomes" id="UP001174909"/>
    </source>
</evidence>
<gene>
    <name evidence="6" type="ORF">GBAR_LOCUS24327</name>
</gene>
<evidence type="ECO:0000256" key="4">
    <source>
        <dbReference type="RuleBase" id="RU000384"/>
    </source>
</evidence>
<dbReference type="Pfam" id="PF00120">
    <property type="entry name" value="Gln-synt_C"/>
    <property type="match status" value="1"/>
</dbReference>
<evidence type="ECO:0000313" key="6">
    <source>
        <dbReference type="EMBL" id="CAI8043837.1"/>
    </source>
</evidence>
<protein>
    <submittedName>
        <fullName evidence="6">Glutamate synthase large subunit-like protein</fullName>
    </submittedName>
</protein>
<keyword evidence="7" id="KW-1185">Reference proteome</keyword>
<reference evidence="6" key="1">
    <citation type="submission" date="2023-03" db="EMBL/GenBank/DDBJ databases">
        <authorList>
            <person name="Steffen K."/>
            <person name="Cardenas P."/>
        </authorList>
    </citation>
    <scope>NUCLEOTIDE SEQUENCE</scope>
</reference>
<dbReference type="AlphaFoldDB" id="A0AA35TAP3"/>
<dbReference type="GO" id="GO:0006537">
    <property type="term" value="P:glutamate biosynthetic process"/>
    <property type="evidence" value="ECO:0007669"/>
    <property type="project" value="InterPro"/>
</dbReference>
<dbReference type="PANTHER" id="PTHR43785">
    <property type="entry name" value="GAMMA-GLUTAMYLPUTRESCINE SYNTHETASE"/>
    <property type="match status" value="1"/>
</dbReference>
<comment type="similarity">
    <text evidence="3 4">Belongs to the glutamine synthetase family.</text>
</comment>